<dbReference type="PANTHER" id="PTHR43065">
    <property type="entry name" value="SENSOR HISTIDINE KINASE"/>
    <property type="match status" value="1"/>
</dbReference>
<dbReference type="InterPro" id="IPR005467">
    <property type="entry name" value="His_kinase_dom"/>
</dbReference>
<evidence type="ECO:0000256" key="3">
    <source>
        <dbReference type="ARBA" id="ARBA00012438"/>
    </source>
</evidence>
<evidence type="ECO:0000313" key="10">
    <source>
        <dbReference type="Proteomes" id="UP000186895"/>
    </source>
</evidence>
<dbReference type="Gene3D" id="3.30.565.10">
    <property type="entry name" value="Histidine kinase-like ATPase, C-terminal domain"/>
    <property type="match status" value="1"/>
</dbReference>
<dbReference type="STRING" id="49186.SAMN05421647_10556"/>
<dbReference type="EC" id="2.7.13.3" evidence="3"/>
<dbReference type="EMBL" id="FTMN01000005">
    <property type="protein sequence ID" value="SIQ46594.1"/>
    <property type="molecule type" value="Genomic_DNA"/>
</dbReference>
<dbReference type="PRINTS" id="PR00344">
    <property type="entry name" value="BCTRLSENSOR"/>
</dbReference>
<protein>
    <recommendedName>
        <fullName evidence="3">histidine kinase</fullName>
        <ecNumber evidence="3">2.7.13.3</ecNumber>
    </recommendedName>
</protein>
<dbReference type="InterPro" id="IPR036890">
    <property type="entry name" value="HATPase_C_sf"/>
</dbReference>
<evidence type="ECO:0000313" key="9">
    <source>
        <dbReference type="EMBL" id="SIQ46594.1"/>
    </source>
</evidence>
<keyword evidence="4" id="KW-1003">Cell membrane</keyword>
<name>A0A1N6T003_9GAMM</name>
<dbReference type="Proteomes" id="UP000186895">
    <property type="component" value="Unassembled WGS sequence"/>
</dbReference>
<dbReference type="eggNOG" id="COG4191">
    <property type="taxonomic scope" value="Bacteria"/>
</dbReference>
<evidence type="ECO:0000256" key="4">
    <source>
        <dbReference type="ARBA" id="ARBA00022475"/>
    </source>
</evidence>
<dbReference type="AlphaFoldDB" id="A0A1N6T003"/>
<organism evidence="9 10">
    <name type="scientific">Marinobacterium stanieri</name>
    <dbReference type="NCBI Taxonomy" id="49186"/>
    <lineage>
        <taxon>Bacteria</taxon>
        <taxon>Pseudomonadati</taxon>
        <taxon>Pseudomonadota</taxon>
        <taxon>Gammaproteobacteria</taxon>
        <taxon>Oceanospirillales</taxon>
        <taxon>Oceanospirillaceae</taxon>
        <taxon>Marinobacterium</taxon>
    </lineage>
</organism>
<keyword evidence="5" id="KW-0812">Transmembrane</keyword>
<comment type="subcellular location">
    <subcellularLocation>
        <location evidence="2">Cell membrane</location>
        <topology evidence="2">Multi-pass membrane protein</topology>
    </subcellularLocation>
</comment>
<dbReference type="PANTHER" id="PTHR43065:SF47">
    <property type="match status" value="1"/>
</dbReference>
<gene>
    <name evidence="9" type="ORF">SAMN05421647_10556</name>
</gene>
<dbReference type="RefSeq" id="WP_076462957.1">
    <property type="nucleotide sequence ID" value="NZ_FTMN01000005.1"/>
</dbReference>
<keyword evidence="10" id="KW-1185">Reference proteome</keyword>
<feature type="domain" description="Histidine kinase" evidence="8">
    <location>
        <begin position="388"/>
        <end position="619"/>
    </location>
</feature>
<dbReference type="InterPro" id="IPR048760">
    <property type="entry name" value="VP0354-like_sensor_dom"/>
</dbReference>
<dbReference type="SUPFAM" id="SSF55874">
    <property type="entry name" value="ATPase domain of HSP90 chaperone/DNA topoisomerase II/histidine kinase"/>
    <property type="match status" value="1"/>
</dbReference>
<dbReference type="PROSITE" id="PS50109">
    <property type="entry name" value="HIS_KIN"/>
    <property type="match status" value="1"/>
</dbReference>
<dbReference type="GO" id="GO:0004673">
    <property type="term" value="F:protein histidine kinase activity"/>
    <property type="evidence" value="ECO:0007669"/>
    <property type="project" value="UniProtKB-EC"/>
</dbReference>
<evidence type="ECO:0000256" key="6">
    <source>
        <dbReference type="ARBA" id="ARBA00022989"/>
    </source>
</evidence>
<dbReference type="Gene3D" id="3.30.450.20">
    <property type="entry name" value="PAS domain"/>
    <property type="match status" value="2"/>
</dbReference>
<dbReference type="Pfam" id="PF02518">
    <property type="entry name" value="HATPase_c"/>
    <property type="match status" value="1"/>
</dbReference>
<evidence type="ECO:0000256" key="7">
    <source>
        <dbReference type="SAM" id="Coils"/>
    </source>
</evidence>
<keyword evidence="7" id="KW-0175">Coiled coil</keyword>
<dbReference type="Pfam" id="PF21623">
    <property type="entry name" value="HK_sensor_dom_bact"/>
    <property type="match status" value="1"/>
</dbReference>
<evidence type="ECO:0000256" key="2">
    <source>
        <dbReference type="ARBA" id="ARBA00004651"/>
    </source>
</evidence>
<dbReference type="GO" id="GO:0005886">
    <property type="term" value="C:plasma membrane"/>
    <property type="evidence" value="ECO:0007669"/>
    <property type="project" value="UniProtKB-SubCell"/>
</dbReference>
<reference evidence="9 10" key="1">
    <citation type="submission" date="2017-01" db="EMBL/GenBank/DDBJ databases">
        <authorList>
            <person name="Mah S.A."/>
            <person name="Swanson W.J."/>
            <person name="Moy G.W."/>
            <person name="Vacquier V.D."/>
        </authorList>
    </citation>
    <scope>NUCLEOTIDE SEQUENCE [LARGE SCALE GENOMIC DNA]</scope>
    <source>
        <strain evidence="9 10">DSM 7027</strain>
    </source>
</reference>
<dbReference type="SMART" id="SM00387">
    <property type="entry name" value="HATPase_c"/>
    <property type="match status" value="1"/>
</dbReference>
<keyword evidence="6" id="KW-1133">Transmembrane helix</keyword>
<keyword evidence="9" id="KW-0418">Kinase</keyword>
<dbReference type="SUPFAM" id="SSF103190">
    <property type="entry name" value="Sensory domain-like"/>
    <property type="match status" value="2"/>
</dbReference>
<dbReference type="InterPro" id="IPR004358">
    <property type="entry name" value="Sig_transdc_His_kin-like_C"/>
</dbReference>
<dbReference type="InterPro" id="IPR029151">
    <property type="entry name" value="Sensor-like_sf"/>
</dbReference>
<comment type="catalytic activity">
    <reaction evidence="1">
        <text>ATP + protein L-histidine = ADP + protein N-phospho-L-histidine.</text>
        <dbReference type="EC" id="2.7.13.3"/>
    </reaction>
</comment>
<evidence type="ECO:0000259" key="8">
    <source>
        <dbReference type="PROSITE" id="PS50109"/>
    </source>
</evidence>
<feature type="coiled-coil region" evidence="7">
    <location>
        <begin position="338"/>
        <end position="376"/>
    </location>
</feature>
<dbReference type="InterPro" id="IPR003594">
    <property type="entry name" value="HATPase_dom"/>
</dbReference>
<dbReference type="CDD" id="cd00075">
    <property type="entry name" value="HATPase"/>
    <property type="match status" value="1"/>
</dbReference>
<accession>A0A1N6T003</accession>
<keyword evidence="6" id="KW-0472">Membrane</keyword>
<evidence type="ECO:0000256" key="5">
    <source>
        <dbReference type="ARBA" id="ARBA00022692"/>
    </source>
</evidence>
<evidence type="ECO:0000256" key="1">
    <source>
        <dbReference type="ARBA" id="ARBA00000085"/>
    </source>
</evidence>
<dbReference type="Gene3D" id="1.10.287.130">
    <property type="match status" value="1"/>
</dbReference>
<proteinExistence type="predicted"/>
<keyword evidence="9" id="KW-0808">Transferase</keyword>
<sequence length="626" mass="70720">MKPQLRRRFLIWLVLFLPLVLITTTSAWLAYTELYALKLQPAISAQTALIDRLSSRIHRELGYLGQLTRMLRSSIALEEALAGDRPPNKRLLARHFTRFSDTSGLIAQVRWLDQYGQEQVRVNLTPNGAQRTPESELQNKSSRYYFRDALKLAPGELYFSPLDLNIEHGVLVMPLEPTLRTAMRTSRASGLHAGVLVINFSLSGLFNELRALQTKNQRLELVNQDGYWLLHPDPAREWGHVLGQDRLTLAHTAPRIWQQVQQQASRRGVLSENRIWSHSRIEPLQSEDRHWHLILSGNANQLAGIRYQILMPTLAVSALVLLIGGAFLWRVARGEESRLTLLQELKAEQEELRQTNRQLSESLERQQRLQDELVETRKLSSLGMMVAGVAHELNTPTGGTLVTVTSMEESLHQLEDSIAQGQLTQGEMQDYLKHAEEGLQLAHHNLQRTADLVRSFKRLAVDRSLDEPVNFSLQTCADDLANSLRPQLKKCPVKLDITLPECQLFSHPGILSQVLQNLIENALQHGFDTDTPGRIELRGRLLEGTELEIQVEDNGRGIEAERLNTLFDPFVTSGRSEGHTGLGLHLVHQWITQVLQGGISIHSTPGRGTCFTLRLPLDIRGRQTSP</sequence>